<dbReference type="InterPro" id="IPR007263">
    <property type="entry name" value="DCC1-like"/>
</dbReference>
<accession>A0A9R0I5B4</accession>
<dbReference type="Proteomes" id="UP000813463">
    <property type="component" value="Chromosome 1"/>
</dbReference>
<dbReference type="KEGG" id="soe:110782888"/>
<dbReference type="GeneID" id="110782888"/>
<evidence type="ECO:0008006" key="4">
    <source>
        <dbReference type="Google" id="ProtNLM"/>
    </source>
</evidence>
<dbReference type="AlphaFoldDB" id="A0A9R0I5B4"/>
<dbReference type="InterPro" id="IPR052927">
    <property type="entry name" value="DCC_oxidoreductase"/>
</dbReference>
<feature type="compositionally biased region" description="Pro residues" evidence="1">
    <location>
        <begin position="24"/>
        <end position="33"/>
    </location>
</feature>
<reference evidence="2" key="1">
    <citation type="journal article" date="2021" name="Nat. Commun.">
        <title>Genomic analyses provide insights into spinach domestication and the genetic basis of agronomic traits.</title>
        <authorList>
            <person name="Cai X."/>
            <person name="Sun X."/>
            <person name="Xu C."/>
            <person name="Sun H."/>
            <person name="Wang X."/>
            <person name="Ge C."/>
            <person name="Zhang Z."/>
            <person name="Wang Q."/>
            <person name="Fei Z."/>
            <person name="Jiao C."/>
            <person name="Wang Q."/>
        </authorList>
    </citation>
    <scope>NUCLEOTIDE SEQUENCE [LARGE SCALE GENOMIC DNA]</scope>
    <source>
        <strain evidence="2">cv. Varoflay</strain>
    </source>
</reference>
<dbReference type="PANTHER" id="PTHR33639:SF1">
    <property type="entry name" value="T23E23.25"/>
    <property type="match status" value="1"/>
</dbReference>
<sequence>MTECRMSFSPMRNVLLRALTLKSKPPPPPPPPVFSSLSKLSPPPTHPLSSPTAGAVAELADDYDEGIDRLHTPPVTAFKPVVLPDLLQPRVVVFDGVCRLCHTGVKWIIKADKYGKIKFCCLQSKTAEPYMELCDMERKDVLRRFIFIEGLGQYHQASTAALKVLSYLPFPYSALSSLMIIPTPVRDAVYDYIAKRRYDLCGKEEECLVLKEPEMLERFIDRKELLERRQSNV</sequence>
<evidence type="ECO:0000256" key="1">
    <source>
        <dbReference type="SAM" id="MobiDB-lite"/>
    </source>
</evidence>
<proteinExistence type="predicted"/>
<evidence type="ECO:0000313" key="3">
    <source>
        <dbReference type="RefSeq" id="XP_021842827.1"/>
    </source>
</evidence>
<organism evidence="2 3">
    <name type="scientific">Spinacia oleracea</name>
    <name type="common">Spinach</name>
    <dbReference type="NCBI Taxonomy" id="3562"/>
    <lineage>
        <taxon>Eukaryota</taxon>
        <taxon>Viridiplantae</taxon>
        <taxon>Streptophyta</taxon>
        <taxon>Embryophyta</taxon>
        <taxon>Tracheophyta</taxon>
        <taxon>Spermatophyta</taxon>
        <taxon>Magnoliopsida</taxon>
        <taxon>eudicotyledons</taxon>
        <taxon>Gunneridae</taxon>
        <taxon>Pentapetalae</taxon>
        <taxon>Caryophyllales</taxon>
        <taxon>Chenopodiaceae</taxon>
        <taxon>Chenopodioideae</taxon>
        <taxon>Anserineae</taxon>
        <taxon>Spinacia</taxon>
    </lineage>
</organism>
<feature type="region of interest" description="Disordered" evidence="1">
    <location>
        <begin position="21"/>
        <end position="52"/>
    </location>
</feature>
<protein>
    <recommendedName>
        <fullName evidence="4">Thiol-disulfide oxidoreductase DCC</fullName>
    </recommendedName>
</protein>
<dbReference type="Pfam" id="PF04134">
    <property type="entry name" value="DCC1-like"/>
    <property type="match status" value="1"/>
</dbReference>
<name>A0A9R0I5B4_SPIOL</name>
<dbReference type="RefSeq" id="XP_021842827.1">
    <property type="nucleotide sequence ID" value="XM_021987135.2"/>
</dbReference>
<dbReference type="GO" id="GO:0015035">
    <property type="term" value="F:protein-disulfide reductase activity"/>
    <property type="evidence" value="ECO:0007669"/>
    <property type="project" value="InterPro"/>
</dbReference>
<dbReference type="PANTHER" id="PTHR33639">
    <property type="entry name" value="THIOL-DISULFIDE OXIDOREDUCTASE DCC"/>
    <property type="match status" value="1"/>
</dbReference>
<evidence type="ECO:0000313" key="2">
    <source>
        <dbReference type="Proteomes" id="UP000813463"/>
    </source>
</evidence>
<keyword evidence="2" id="KW-1185">Reference proteome</keyword>
<gene>
    <name evidence="3" type="primary">LOC110782888</name>
</gene>
<dbReference type="OrthoDB" id="1921868at2759"/>
<reference evidence="3" key="2">
    <citation type="submission" date="2025-08" db="UniProtKB">
        <authorList>
            <consortium name="RefSeq"/>
        </authorList>
    </citation>
    <scope>IDENTIFICATION</scope>
    <source>
        <tissue evidence="3">Leaf</tissue>
    </source>
</reference>